<dbReference type="EMBL" id="AP015034">
    <property type="protein sequence ID" value="BAT76058.1"/>
    <property type="molecule type" value="Genomic_DNA"/>
</dbReference>
<accession>A0A0S3R6D8</accession>
<organism evidence="1 2">
    <name type="scientific">Vigna angularis var. angularis</name>
    <dbReference type="NCBI Taxonomy" id="157739"/>
    <lineage>
        <taxon>Eukaryota</taxon>
        <taxon>Viridiplantae</taxon>
        <taxon>Streptophyta</taxon>
        <taxon>Embryophyta</taxon>
        <taxon>Tracheophyta</taxon>
        <taxon>Spermatophyta</taxon>
        <taxon>Magnoliopsida</taxon>
        <taxon>eudicotyledons</taxon>
        <taxon>Gunneridae</taxon>
        <taxon>Pentapetalae</taxon>
        <taxon>rosids</taxon>
        <taxon>fabids</taxon>
        <taxon>Fabales</taxon>
        <taxon>Fabaceae</taxon>
        <taxon>Papilionoideae</taxon>
        <taxon>50 kb inversion clade</taxon>
        <taxon>NPAAA clade</taxon>
        <taxon>indigoferoid/millettioid clade</taxon>
        <taxon>Phaseoleae</taxon>
        <taxon>Vigna</taxon>
    </lineage>
</organism>
<dbReference type="AlphaFoldDB" id="A0A0S3R6D8"/>
<feature type="non-terminal residue" evidence="1">
    <location>
        <position position="1"/>
    </location>
</feature>
<keyword evidence="2" id="KW-1185">Reference proteome</keyword>
<name>A0A0S3R6D8_PHAAN</name>
<reference evidence="1 2" key="1">
    <citation type="journal article" date="2015" name="Sci. Rep.">
        <title>The power of single molecule real-time sequencing technology in the de novo assembly of a eukaryotic genome.</title>
        <authorList>
            <person name="Sakai H."/>
            <person name="Naito K."/>
            <person name="Ogiso-Tanaka E."/>
            <person name="Takahashi Y."/>
            <person name="Iseki K."/>
            <person name="Muto C."/>
            <person name="Satou K."/>
            <person name="Teruya K."/>
            <person name="Shiroma A."/>
            <person name="Shimoji M."/>
            <person name="Hirano T."/>
            <person name="Itoh T."/>
            <person name="Kaga A."/>
            <person name="Tomooka N."/>
        </authorList>
    </citation>
    <scope>NUCLEOTIDE SEQUENCE [LARGE SCALE GENOMIC DNA]</scope>
    <source>
        <strain evidence="2">cv. Shumari</strain>
    </source>
</reference>
<dbReference type="Proteomes" id="UP000291084">
    <property type="component" value="Chromosome 1"/>
</dbReference>
<proteinExistence type="predicted"/>
<protein>
    <submittedName>
        <fullName evidence="1">Uncharacterized protein</fullName>
    </submittedName>
</protein>
<sequence>GFRSLYYLTTKLSLQLMQLLKSTKCHLVQIPYQHPQDRDHDQSMMPYKPPPGNKIVQHNLDYQNHCPKLFA</sequence>
<gene>
    <name evidence="1" type="primary">Vigan.01G401400</name>
    <name evidence="1" type="ORF">VIGAN_01401400</name>
</gene>
<evidence type="ECO:0000313" key="1">
    <source>
        <dbReference type="EMBL" id="BAT76058.1"/>
    </source>
</evidence>
<evidence type="ECO:0000313" key="2">
    <source>
        <dbReference type="Proteomes" id="UP000291084"/>
    </source>
</evidence>